<keyword evidence="10" id="KW-1185">Reference proteome</keyword>
<dbReference type="Proteomes" id="UP000051461">
    <property type="component" value="Unassembled WGS sequence"/>
</dbReference>
<evidence type="ECO:0000313" key="10">
    <source>
        <dbReference type="Proteomes" id="UP000051461"/>
    </source>
</evidence>
<protein>
    <submittedName>
        <fullName evidence="9">NUDIX family hydrolase</fullName>
    </submittedName>
</protein>
<reference evidence="9 10" key="1">
    <citation type="journal article" date="2015" name="Genome Announc.">
        <title>Expanding the biotechnology potential of lactobacilli through comparative genomics of 213 strains and associated genera.</title>
        <authorList>
            <person name="Sun Z."/>
            <person name="Harris H.M."/>
            <person name="McCann A."/>
            <person name="Guo C."/>
            <person name="Argimon S."/>
            <person name="Zhang W."/>
            <person name="Yang X."/>
            <person name="Jeffery I.B."/>
            <person name="Cooney J.C."/>
            <person name="Kagawa T.F."/>
            <person name="Liu W."/>
            <person name="Song Y."/>
            <person name="Salvetti E."/>
            <person name="Wrobel A."/>
            <person name="Rasinkangas P."/>
            <person name="Parkhill J."/>
            <person name="Rea M.C."/>
            <person name="O'Sullivan O."/>
            <person name="Ritari J."/>
            <person name="Douillard F.P."/>
            <person name="Paul Ross R."/>
            <person name="Yang R."/>
            <person name="Briner A.E."/>
            <person name="Felis G.E."/>
            <person name="de Vos W.M."/>
            <person name="Barrangou R."/>
            <person name="Klaenhammer T.R."/>
            <person name="Caufield P.W."/>
            <person name="Cui Y."/>
            <person name="Zhang H."/>
            <person name="O'Toole P.W."/>
        </authorList>
    </citation>
    <scope>NUCLEOTIDE SEQUENCE [LARGE SCALE GENOMIC DNA]</scope>
    <source>
        <strain evidence="9 10">DSM 20003</strain>
    </source>
</reference>
<dbReference type="InterPro" id="IPR050241">
    <property type="entry name" value="NAD-cap_RNA_hydrolase_NudC"/>
</dbReference>
<dbReference type="SUPFAM" id="SSF55811">
    <property type="entry name" value="Nudix"/>
    <property type="match status" value="1"/>
</dbReference>
<dbReference type="GO" id="GO:0046872">
    <property type="term" value="F:metal ion binding"/>
    <property type="evidence" value="ECO:0007669"/>
    <property type="project" value="UniProtKB-KW"/>
</dbReference>
<evidence type="ECO:0000256" key="7">
    <source>
        <dbReference type="ARBA" id="ARBA00023679"/>
    </source>
</evidence>
<comment type="cofactor">
    <cofactor evidence="1">
        <name>Mg(2+)</name>
        <dbReference type="ChEBI" id="CHEBI:18420"/>
    </cofactor>
</comment>
<dbReference type="STRING" id="1423726.FC07_GL000518"/>
<dbReference type="GO" id="GO:0005829">
    <property type="term" value="C:cytosol"/>
    <property type="evidence" value="ECO:0007669"/>
    <property type="project" value="TreeGrafter"/>
</dbReference>
<dbReference type="GO" id="GO:0035529">
    <property type="term" value="F:NADH pyrophosphatase activity"/>
    <property type="evidence" value="ECO:0007669"/>
    <property type="project" value="TreeGrafter"/>
</dbReference>
<keyword evidence="5 9" id="KW-0378">Hydrolase</keyword>
<evidence type="ECO:0000313" key="9">
    <source>
        <dbReference type="EMBL" id="KRK34508.1"/>
    </source>
</evidence>
<gene>
    <name evidence="9" type="ORF">FC07_GL000518</name>
</gene>
<evidence type="ECO:0000256" key="3">
    <source>
        <dbReference type="ARBA" id="ARBA00009595"/>
    </source>
</evidence>
<comment type="caution">
    <text evidence="9">The sequence shown here is derived from an EMBL/GenBank/DDBJ whole genome shotgun (WGS) entry which is preliminary data.</text>
</comment>
<dbReference type="EMBL" id="AZDA01000091">
    <property type="protein sequence ID" value="KRK34508.1"/>
    <property type="molecule type" value="Genomic_DNA"/>
</dbReference>
<name>A0A0R1GK91_9LACO</name>
<dbReference type="Pfam" id="PF00293">
    <property type="entry name" value="NUDIX"/>
    <property type="match status" value="1"/>
</dbReference>
<dbReference type="InterPro" id="IPR000086">
    <property type="entry name" value="NUDIX_hydrolase_dom"/>
</dbReference>
<keyword evidence="6" id="KW-0460">Magnesium</keyword>
<dbReference type="PANTHER" id="PTHR42904:SF6">
    <property type="entry name" value="NAD-CAPPED RNA HYDROLASE NUDT12"/>
    <property type="match status" value="1"/>
</dbReference>
<dbReference type="InterPro" id="IPR015797">
    <property type="entry name" value="NUDIX_hydrolase-like_dom_sf"/>
</dbReference>
<evidence type="ECO:0000259" key="8">
    <source>
        <dbReference type="PROSITE" id="PS51462"/>
    </source>
</evidence>
<dbReference type="PANTHER" id="PTHR42904">
    <property type="entry name" value="NUDIX HYDROLASE, NUDC SUBFAMILY"/>
    <property type="match status" value="1"/>
</dbReference>
<feature type="domain" description="Nudix hydrolase" evidence="8">
    <location>
        <begin position="49"/>
        <end position="173"/>
    </location>
</feature>
<dbReference type="PROSITE" id="PS51462">
    <property type="entry name" value="NUDIX"/>
    <property type="match status" value="1"/>
</dbReference>
<dbReference type="PATRIC" id="fig|1423726.3.peg.534"/>
<comment type="catalytic activity">
    <reaction evidence="7">
        <text>a 5'-end NAD(+)-phospho-ribonucleoside in mRNA + H2O = a 5'-end phospho-adenosine-phospho-ribonucleoside in mRNA + beta-nicotinamide D-ribonucleotide + 2 H(+)</text>
        <dbReference type="Rhea" id="RHEA:60876"/>
        <dbReference type="Rhea" id="RHEA-COMP:15698"/>
        <dbReference type="Rhea" id="RHEA-COMP:15719"/>
        <dbReference type="ChEBI" id="CHEBI:14649"/>
        <dbReference type="ChEBI" id="CHEBI:15377"/>
        <dbReference type="ChEBI" id="CHEBI:15378"/>
        <dbReference type="ChEBI" id="CHEBI:144029"/>
        <dbReference type="ChEBI" id="CHEBI:144051"/>
    </reaction>
    <physiologicalReaction direction="left-to-right" evidence="7">
        <dbReference type="Rhea" id="RHEA:60877"/>
    </physiologicalReaction>
</comment>
<comment type="cofactor">
    <cofactor evidence="2">
        <name>Zn(2+)</name>
        <dbReference type="ChEBI" id="CHEBI:29105"/>
    </cofactor>
</comment>
<proteinExistence type="inferred from homology"/>
<evidence type="ECO:0000256" key="2">
    <source>
        <dbReference type="ARBA" id="ARBA00001947"/>
    </source>
</evidence>
<evidence type="ECO:0000256" key="6">
    <source>
        <dbReference type="ARBA" id="ARBA00022842"/>
    </source>
</evidence>
<keyword evidence="4" id="KW-0479">Metal-binding</keyword>
<evidence type="ECO:0000256" key="4">
    <source>
        <dbReference type="ARBA" id="ARBA00022723"/>
    </source>
</evidence>
<organism evidence="9 10">
    <name type="scientific">Loigolactobacillus bifermentans DSM 20003</name>
    <dbReference type="NCBI Taxonomy" id="1423726"/>
    <lineage>
        <taxon>Bacteria</taxon>
        <taxon>Bacillati</taxon>
        <taxon>Bacillota</taxon>
        <taxon>Bacilli</taxon>
        <taxon>Lactobacillales</taxon>
        <taxon>Lactobacillaceae</taxon>
        <taxon>Loigolactobacillus</taxon>
    </lineage>
</organism>
<accession>A0A0R1GK91</accession>
<dbReference type="AlphaFoldDB" id="A0A0R1GK91"/>
<dbReference type="Gene3D" id="3.90.79.10">
    <property type="entry name" value="Nucleoside Triphosphate Pyrophosphohydrolase"/>
    <property type="match status" value="1"/>
</dbReference>
<dbReference type="GO" id="GO:0019677">
    <property type="term" value="P:NAD+ catabolic process"/>
    <property type="evidence" value="ECO:0007669"/>
    <property type="project" value="TreeGrafter"/>
</dbReference>
<dbReference type="GO" id="GO:0006742">
    <property type="term" value="P:NADP+ catabolic process"/>
    <property type="evidence" value="ECO:0007669"/>
    <property type="project" value="TreeGrafter"/>
</dbReference>
<comment type="similarity">
    <text evidence="3">Belongs to the Nudix hydrolase family. NudC subfamily.</text>
</comment>
<evidence type="ECO:0000256" key="1">
    <source>
        <dbReference type="ARBA" id="ARBA00001946"/>
    </source>
</evidence>
<evidence type="ECO:0000256" key="5">
    <source>
        <dbReference type="ARBA" id="ARBA00022801"/>
    </source>
</evidence>
<sequence length="180" mass="20251">MKAITFIKKVGFSMTYQFCPTCGTKLQPHDAGDDGQIPYCDHCQRFWFPTFADCVITLVATPQHEIALVKMPYLSTQYESFVSGYMKPGEVPATSAVRELHEELGLHIDQITPAGSYWFDAANVLMHGFIAVTEKQPLVLSSELSAAHWVDAYAAHQYMFPDQPGLAATELYYRYLKSLQ</sequence>